<evidence type="ECO:0000256" key="2">
    <source>
        <dbReference type="SAM" id="SignalP"/>
    </source>
</evidence>
<sequence>MRKNIPLFLISAGALALILAGCGSGPGEKVPESSVSPGTEKVDSPKAPSETETPSVVYVKVGDSTFTASMEDSRGAAALAAMLEEEPLTIQMRDYGGFEKVGGLGRSLPADDRQTTAGPGDIVLYQGNQIVMFYGSNSWSYTRLAHIDDLNGWEQAIGNEDVTVTFSLEK</sequence>
<organism evidence="4 5">
    <name type="scientific">Candidatus Eubacterium avistercoris</name>
    <dbReference type="NCBI Taxonomy" id="2838567"/>
    <lineage>
        <taxon>Bacteria</taxon>
        <taxon>Bacillati</taxon>
        <taxon>Bacillota</taxon>
        <taxon>Clostridia</taxon>
        <taxon>Eubacteriales</taxon>
        <taxon>Eubacteriaceae</taxon>
        <taxon>Eubacterium</taxon>
    </lineage>
</organism>
<dbReference type="PROSITE" id="PS51257">
    <property type="entry name" value="PROKAR_LIPOPROTEIN"/>
    <property type="match status" value="1"/>
</dbReference>
<dbReference type="InterPro" id="IPR041183">
    <property type="entry name" value="Cyclophilin-like"/>
</dbReference>
<dbReference type="SUPFAM" id="SSF50891">
    <property type="entry name" value="Cyclophilin-like"/>
    <property type="match status" value="1"/>
</dbReference>
<dbReference type="AlphaFoldDB" id="A0A9D2IG47"/>
<dbReference type="Gene3D" id="2.40.100.20">
    <property type="match status" value="1"/>
</dbReference>
<dbReference type="Pfam" id="PF18050">
    <property type="entry name" value="Cyclophil_like2"/>
    <property type="match status" value="1"/>
</dbReference>
<evidence type="ECO:0000256" key="1">
    <source>
        <dbReference type="SAM" id="MobiDB-lite"/>
    </source>
</evidence>
<gene>
    <name evidence="4" type="ORF">IAA08_05205</name>
</gene>
<feature type="chain" id="PRO_5039721508" description="Cyclophilin-like domain-containing protein" evidence="2">
    <location>
        <begin position="17"/>
        <end position="170"/>
    </location>
</feature>
<feature type="domain" description="Cyclophilin-like" evidence="3">
    <location>
        <begin position="60"/>
        <end position="167"/>
    </location>
</feature>
<evidence type="ECO:0000259" key="3">
    <source>
        <dbReference type="Pfam" id="PF18050"/>
    </source>
</evidence>
<proteinExistence type="predicted"/>
<keyword evidence="2" id="KW-0732">Signal</keyword>
<dbReference type="Proteomes" id="UP000824024">
    <property type="component" value="Unassembled WGS sequence"/>
</dbReference>
<feature type="signal peptide" evidence="2">
    <location>
        <begin position="1"/>
        <end position="16"/>
    </location>
</feature>
<accession>A0A9D2IG47</accession>
<protein>
    <recommendedName>
        <fullName evidence="3">Cyclophilin-like domain-containing protein</fullName>
    </recommendedName>
</protein>
<feature type="region of interest" description="Disordered" evidence="1">
    <location>
        <begin position="26"/>
        <end position="53"/>
    </location>
</feature>
<evidence type="ECO:0000313" key="4">
    <source>
        <dbReference type="EMBL" id="HIZ07316.1"/>
    </source>
</evidence>
<dbReference type="EMBL" id="DXCH01000144">
    <property type="protein sequence ID" value="HIZ07316.1"/>
    <property type="molecule type" value="Genomic_DNA"/>
</dbReference>
<comment type="caution">
    <text evidence="4">The sequence shown here is derived from an EMBL/GenBank/DDBJ whole genome shotgun (WGS) entry which is preliminary data.</text>
</comment>
<name>A0A9D2IG47_9FIRM</name>
<evidence type="ECO:0000313" key="5">
    <source>
        <dbReference type="Proteomes" id="UP000824024"/>
    </source>
</evidence>
<dbReference type="InterPro" id="IPR029000">
    <property type="entry name" value="Cyclophilin-like_dom_sf"/>
</dbReference>
<reference evidence="4" key="2">
    <citation type="submission" date="2021-04" db="EMBL/GenBank/DDBJ databases">
        <authorList>
            <person name="Gilroy R."/>
        </authorList>
    </citation>
    <scope>NUCLEOTIDE SEQUENCE</scope>
    <source>
        <strain evidence="4">CHK192-9172</strain>
    </source>
</reference>
<reference evidence="4" key="1">
    <citation type="journal article" date="2021" name="PeerJ">
        <title>Extensive microbial diversity within the chicken gut microbiome revealed by metagenomics and culture.</title>
        <authorList>
            <person name="Gilroy R."/>
            <person name="Ravi A."/>
            <person name="Getino M."/>
            <person name="Pursley I."/>
            <person name="Horton D.L."/>
            <person name="Alikhan N.F."/>
            <person name="Baker D."/>
            <person name="Gharbi K."/>
            <person name="Hall N."/>
            <person name="Watson M."/>
            <person name="Adriaenssens E.M."/>
            <person name="Foster-Nyarko E."/>
            <person name="Jarju S."/>
            <person name="Secka A."/>
            <person name="Antonio M."/>
            <person name="Oren A."/>
            <person name="Chaudhuri R.R."/>
            <person name="La Ragione R."/>
            <person name="Hildebrand F."/>
            <person name="Pallen M.J."/>
        </authorList>
    </citation>
    <scope>NUCLEOTIDE SEQUENCE</scope>
    <source>
        <strain evidence="4">CHK192-9172</strain>
    </source>
</reference>